<dbReference type="InterPro" id="IPR050238">
    <property type="entry name" value="DNA_Rep/Repair_Clamp_Loader"/>
</dbReference>
<dbReference type="InterPro" id="IPR008921">
    <property type="entry name" value="DNA_pol3_clamp-load_cplx_C"/>
</dbReference>
<proteinExistence type="inferred from homology"/>
<feature type="compositionally biased region" description="Polar residues" evidence="12">
    <location>
        <begin position="580"/>
        <end position="596"/>
    </location>
</feature>
<gene>
    <name evidence="14" type="ORF">Q0N40_00705</name>
</gene>
<keyword evidence="9" id="KW-0067">ATP-binding</keyword>
<dbReference type="FunFam" id="3.40.50.300:FF:000014">
    <property type="entry name" value="DNA polymerase III subunit gamma/tau"/>
    <property type="match status" value="1"/>
</dbReference>
<dbReference type="Gene3D" id="1.10.8.60">
    <property type="match status" value="1"/>
</dbReference>
<organism evidence="14 15">
    <name type="scientific">Corynebacterium pseudokroppenstedtii</name>
    <dbReference type="NCBI Taxonomy" id="2804917"/>
    <lineage>
        <taxon>Bacteria</taxon>
        <taxon>Bacillati</taxon>
        <taxon>Actinomycetota</taxon>
        <taxon>Actinomycetes</taxon>
        <taxon>Mycobacteriales</taxon>
        <taxon>Corynebacteriaceae</taxon>
        <taxon>Corynebacterium</taxon>
    </lineage>
</organism>
<dbReference type="NCBIfam" id="TIGR02397">
    <property type="entry name" value="dnaX_nterm"/>
    <property type="match status" value="1"/>
</dbReference>
<keyword evidence="4 14" id="KW-0548">Nucleotidyltransferase</keyword>
<keyword evidence="7" id="KW-0547">Nucleotide-binding</keyword>
<dbReference type="Pfam" id="PF22608">
    <property type="entry name" value="DNAX_ATPase_lid"/>
    <property type="match status" value="1"/>
</dbReference>
<dbReference type="GO" id="GO:0046872">
    <property type="term" value="F:metal ion binding"/>
    <property type="evidence" value="ECO:0007669"/>
    <property type="project" value="UniProtKB-KW"/>
</dbReference>
<feature type="compositionally biased region" description="Polar residues" evidence="12">
    <location>
        <begin position="481"/>
        <end position="491"/>
    </location>
</feature>
<evidence type="ECO:0000313" key="15">
    <source>
        <dbReference type="Proteomes" id="UP001174314"/>
    </source>
</evidence>
<feature type="region of interest" description="Disordered" evidence="12">
    <location>
        <begin position="376"/>
        <end position="664"/>
    </location>
</feature>
<dbReference type="Pfam" id="PF12169">
    <property type="entry name" value="DNA_pol3_gamma3"/>
    <property type="match status" value="1"/>
</dbReference>
<feature type="region of interest" description="Disordered" evidence="12">
    <location>
        <begin position="750"/>
        <end position="978"/>
    </location>
</feature>
<feature type="compositionally biased region" description="Polar residues" evidence="12">
    <location>
        <begin position="504"/>
        <end position="519"/>
    </location>
</feature>
<dbReference type="SMART" id="SM00382">
    <property type="entry name" value="AAA"/>
    <property type="match status" value="1"/>
</dbReference>
<dbReference type="PANTHER" id="PTHR11669">
    <property type="entry name" value="REPLICATION FACTOR C / DNA POLYMERASE III GAMMA-TAU SUBUNIT"/>
    <property type="match status" value="1"/>
</dbReference>
<protein>
    <recommendedName>
        <fullName evidence="2">DNA-directed DNA polymerase</fullName>
        <ecNumber evidence="2">2.7.7.7</ecNumber>
    </recommendedName>
</protein>
<dbReference type="Proteomes" id="UP001174314">
    <property type="component" value="Chromosome"/>
</dbReference>
<dbReference type="GO" id="GO:0003677">
    <property type="term" value="F:DNA binding"/>
    <property type="evidence" value="ECO:0007669"/>
    <property type="project" value="InterPro"/>
</dbReference>
<feature type="compositionally biased region" description="Low complexity" evidence="12">
    <location>
        <begin position="948"/>
        <end position="958"/>
    </location>
</feature>
<feature type="compositionally biased region" description="Low complexity" evidence="12">
    <location>
        <begin position="758"/>
        <end position="833"/>
    </location>
</feature>
<evidence type="ECO:0000256" key="2">
    <source>
        <dbReference type="ARBA" id="ARBA00012417"/>
    </source>
</evidence>
<dbReference type="CDD" id="cd18137">
    <property type="entry name" value="HLD_clamp_pol_III_gamma_tau"/>
    <property type="match status" value="1"/>
</dbReference>
<keyword evidence="5" id="KW-0235">DNA replication</keyword>
<keyword evidence="15" id="KW-1185">Reference proteome</keyword>
<feature type="compositionally biased region" description="Polar residues" evidence="12">
    <location>
        <begin position="384"/>
        <end position="403"/>
    </location>
</feature>
<evidence type="ECO:0000256" key="6">
    <source>
        <dbReference type="ARBA" id="ARBA00022723"/>
    </source>
</evidence>
<dbReference type="AlphaFoldDB" id="A0AAU0Q1S2"/>
<name>A0AAU0Q1S2_9CORY</name>
<sequence length="999" mass="105372">MALYRKYRPATFADVVGQEHVTVPLSRALDAGRINHAYLFSGPRGCGKTSSARILARSLNCVHGPTSTPCGECESCRALAPGGPGSLDVTELDAASHRGVEDMRDLRDRAIYAPAESRYRVFIIDEAHMITKEGFNALLKIVEEPPEHLVFIFATTEPEKVLTTIKSRTHQYPFRLLAPNDMRGLLERICHEEKVQVEDSVYPLVIRAGGGSPRDSLSVLDQLLAGADENGITYAHAAGVLGITDSALIDAAVESVANNDPAGLFTTINNVLDAGHDPRRFATDLVDRFRDLLVLQSIPDAFDQGLVDAPLDQRDTLADEAQSLGPATLTRCAAVVSDGLNELKGATSPRLLLEIMCARMVMPGAAEGIEALSQRVEALESGQPAASRSTSDNGHRSGGTSSPAPEGAARAADNGAGSGAPGSGANTTPPRAKGGGRIIWPRKNKKTETPTPQPSPSSETNTAEPQETEGTKRQDAENLKSQETQSTSSGAPETPASPQEDAATPTQDEAAASSQNEAAPSQEAVDPRTMDRETLSKYLREQSLQQERETRAREAEERMHRIEEKEGPAVVLPESERSADAQTTHADNARSDNAPTVGSEASATADASENSEASAASQANGHEDQPSDTESNQHDQPAGAGAETGQADSDATDHETGLTTNDLRPQWTQIKQAVGKRSKVAQVMVSEAVILGVFRNHVVLGHHTGALAQRLNDQHINTSIVDAITDATGQTVTVEAVIGTDDAALQRWKDAHPDHPRSAVADNSAATADADTDTSDAASTSADTDSGNDSATGDLAGTTSPASPASPTSILSDSARTALTAAAAWKKAQEQQQSNADETSQGQHDGHAHPRHNATPQSRNGQSRPTHTPPAERQSNSPQEFSDGSPLPPEPDDPDGYGPPPEDYYSAPNNAPDGTNDGINGSGDTSGDPANTRGNSDAGSSNTGGAPAEEQSSASTEYTQEEAEEEMVIATRDDPNYDHRSAKDIAMELLIKELGAQPL</sequence>
<dbReference type="GO" id="GO:0005524">
    <property type="term" value="F:ATP binding"/>
    <property type="evidence" value="ECO:0007669"/>
    <property type="project" value="UniProtKB-KW"/>
</dbReference>
<evidence type="ECO:0000256" key="5">
    <source>
        <dbReference type="ARBA" id="ARBA00022705"/>
    </source>
</evidence>
<dbReference type="CDD" id="cd00009">
    <property type="entry name" value="AAA"/>
    <property type="match status" value="1"/>
</dbReference>
<keyword evidence="6" id="KW-0479">Metal-binding</keyword>
<evidence type="ECO:0000256" key="12">
    <source>
        <dbReference type="SAM" id="MobiDB-lite"/>
    </source>
</evidence>
<feature type="compositionally biased region" description="Polar residues" evidence="12">
    <location>
        <begin position="907"/>
        <end position="944"/>
    </location>
</feature>
<evidence type="ECO:0000259" key="13">
    <source>
        <dbReference type="SMART" id="SM00382"/>
    </source>
</evidence>
<evidence type="ECO:0000256" key="8">
    <source>
        <dbReference type="ARBA" id="ARBA00022833"/>
    </source>
</evidence>
<dbReference type="InterPro" id="IPR003593">
    <property type="entry name" value="AAA+_ATPase"/>
</dbReference>
<dbReference type="InterPro" id="IPR012763">
    <property type="entry name" value="DNA_pol_III_sug/sutau_N"/>
</dbReference>
<dbReference type="RefSeq" id="WP_221924229.1">
    <property type="nucleotide sequence ID" value="NZ_CP137757.1"/>
</dbReference>
<dbReference type="InterPro" id="IPR022754">
    <property type="entry name" value="DNA_pol_III_gamma-3"/>
</dbReference>
<dbReference type="GO" id="GO:0006261">
    <property type="term" value="P:DNA-templated DNA replication"/>
    <property type="evidence" value="ECO:0007669"/>
    <property type="project" value="TreeGrafter"/>
</dbReference>
<dbReference type="InterPro" id="IPR027417">
    <property type="entry name" value="P-loop_NTPase"/>
</dbReference>
<feature type="domain" description="AAA+ ATPase" evidence="13">
    <location>
        <begin position="34"/>
        <end position="177"/>
    </location>
</feature>
<dbReference type="Gene3D" id="1.20.272.10">
    <property type="match status" value="1"/>
</dbReference>
<dbReference type="EC" id="2.7.7.7" evidence="2"/>
<dbReference type="KEGG" id="cpsk:Q0N40_00705"/>
<comment type="similarity">
    <text evidence="1">Belongs to the DnaX/STICHEL family.</text>
</comment>
<evidence type="ECO:0000256" key="1">
    <source>
        <dbReference type="ARBA" id="ARBA00006360"/>
    </source>
</evidence>
<evidence type="ECO:0000256" key="4">
    <source>
        <dbReference type="ARBA" id="ARBA00022695"/>
    </source>
</evidence>
<dbReference type="Gene3D" id="3.40.50.300">
    <property type="entry name" value="P-loop containing nucleotide triphosphate hydrolases"/>
    <property type="match status" value="1"/>
</dbReference>
<feature type="compositionally biased region" description="Low complexity" evidence="12">
    <location>
        <begin position="599"/>
        <end position="619"/>
    </location>
</feature>
<reference evidence="14 15" key="1">
    <citation type="submission" date="2023-10" db="EMBL/GenBank/DDBJ databases">
        <title>complete genome sequence of Corynebacterium pseudokroppenstedtii P15-C1.</title>
        <authorList>
            <person name="Bruggemann H."/>
            <person name="Poehlein A."/>
        </authorList>
    </citation>
    <scope>NUCLEOTIDE SEQUENCE [LARGE SCALE GENOMIC DNA]</scope>
    <source>
        <strain evidence="14 15">P15_C1</strain>
    </source>
</reference>
<keyword evidence="8" id="KW-0862">Zinc</keyword>
<dbReference type="NCBIfam" id="NF005844">
    <property type="entry name" value="PRK07764.1-3"/>
    <property type="match status" value="1"/>
</dbReference>
<dbReference type="SUPFAM" id="SSF52540">
    <property type="entry name" value="P-loop containing nucleoside triphosphate hydrolases"/>
    <property type="match status" value="1"/>
</dbReference>
<dbReference type="InterPro" id="IPR045085">
    <property type="entry name" value="HLD_clamp_pol_III_gamma_tau"/>
</dbReference>
<dbReference type="EMBL" id="CP137757">
    <property type="protein sequence ID" value="WPF25120.1"/>
    <property type="molecule type" value="Genomic_DNA"/>
</dbReference>
<keyword evidence="10" id="KW-0239">DNA-directed DNA polymerase</keyword>
<dbReference type="GO" id="GO:0003887">
    <property type="term" value="F:DNA-directed DNA polymerase activity"/>
    <property type="evidence" value="ECO:0007669"/>
    <property type="project" value="UniProtKB-KW"/>
</dbReference>
<dbReference type="GO" id="GO:0009360">
    <property type="term" value="C:DNA polymerase III complex"/>
    <property type="evidence" value="ECO:0007669"/>
    <property type="project" value="InterPro"/>
</dbReference>
<accession>A0AAU0Q1S2</accession>
<evidence type="ECO:0000313" key="14">
    <source>
        <dbReference type="EMBL" id="WPF25120.1"/>
    </source>
</evidence>
<evidence type="ECO:0000256" key="7">
    <source>
        <dbReference type="ARBA" id="ARBA00022741"/>
    </source>
</evidence>
<comment type="catalytic activity">
    <reaction evidence="11">
        <text>DNA(n) + a 2'-deoxyribonucleoside 5'-triphosphate = DNA(n+1) + diphosphate</text>
        <dbReference type="Rhea" id="RHEA:22508"/>
        <dbReference type="Rhea" id="RHEA-COMP:17339"/>
        <dbReference type="Rhea" id="RHEA-COMP:17340"/>
        <dbReference type="ChEBI" id="CHEBI:33019"/>
        <dbReference type="ChEBI" id="CHEBI:61560"/>
        <dbReference type="ChEBI" id="CHEBI:173112"/>
        <dbReference type="EC" id="2.7.7.7"/>
    </reaction>
</comment>
<feature type="compositionally biased region" description="Polar residues" evidence="12">
    <location>
        <begin position="854"/>
        <end position="866"/>
    </location>
</feature>
<evidence type="ECO:0000256" key="10">
    <source>
        <dbReference type="ARBA" id="ARBA00022932"/>
    </source>
</evidence>
<dbReference type="PANTHER" id="PTHR11669:SF0">
    <property type="entry name" value="PROTEIN STICHEL-LIKE 2"/>
    <property type="match status" value="1"/>
</dbReference>
<dbReference type="SUPFAM" id="SSF48019">
    <property type="entry name" value="post-AAA+ oligomerization domain-like"/>
    <property type="match status" value="1"/>
</dbReference>
<dbReference type="Pfam" id="PF13177">
    <property type="entry name" value="DNA_pol3_delta2"/>
    <property type="match status" value="1"/>
</dbReference>
<keyword evidence="3 14" id="KW-0808">Transferase</keyword>
<evidence type="ECO:0000256" key="3">
    <source>
        <dbReference type="ARBA" id="ARBA00022679"/>
    </source>
</evidence>
<feature type="compositionally biased region" description="Basic and acidic residues" evidence="12">
    <location>
        <begin position="469"/>
        <end position="480"/>
    </location>
</feature>
<dbReference type="NCBIfam" id="NF005846">
    <property type="entry name" value="PRK07764.1-6"/>
    <property type="match status" value="1"/>
</dbReference>
<feature type="compositionally biased region" description="Basic and acidic residues" evidence="12">
    <location>
        <begin position="525"/>
        <end position="567"/>
    </location>
</feature>
<evidence type="ECO:0000256" key="9">
    <source>
        <dbReference type="ARBA" id="ARBA00022840"/>
    </source>
</evidence>
<feature type="compositionally biased region" description="Polar residues" evidence="12">
    <location>
        <begin position="834"/>
        <end position="843"/>
    </location>
</feature>
<evidence type="ECO:0000256" key="11">
    <source>
        <dbReference type="ARBA" id="ARBA00049244"/>
    </source>
</evidence>